<name>A0ABN0AZA5_9ACTN</name>
<keyword evidence="2" id="KW-1185">Reference proteome</keyword>
<comment type="caution">
    <text evidence="1">The sequence shown here is derived from an EMBL/GenBank/DDBJ whole genome shotgun (WGS) entry which is preliminary data.</text>
</comment>
<reference evidence="1 2" key="1">
    <citation type="submission" date="2010-08" db="EMBL/GenBank/DDBJ databases">
        <authorList>
            <person name="Durkin A.S."/>
            <person name="Madupu R."/>
            <person name="Torralba M."/>
            <person name="Gillis M."/>
            <person name="Methe B."/>
            <person name="Sutton G."/>
            <person name="Nelson K.E."/>
        </authorList>
    </citation>
    <scope>NUCLEOTIDE SEQUENCE [LARGE SCALE GENOMIC DNA]</scope>
    <source>
        <strain evidence="1 2">PB189-T1-4</strain>
    </source>
</reference>
<sequence length="40" mass="4538">MVRVHTIPMLHLRVALARVRCCDFARMCFGALWCPHGGLV</sequence>
<dbReference type="Proteomes" id="UP000004431">
    <property type="component" value="Unassembled WGS sequence"/>
</dbReference>
<accession>A0ABN0AZA5</accession>
<proteinExistence type="predicted"/>
<protein>
    <submittedName>
        <fullName evidence="1">Uncharacterized protein</fullName>
    </submittedName>
</protein>
<gene>
    <name evidence="1" type="ORF">HMPREF9248_0512</name>
</gene>
<evidence type="ECO:0000313" key="1">
    <source>
        <dbReference type="EMBL" id="EFL43868.1"/>
    </source>
</evidence>
<dbReference type="EMBL" id="AEDQ01000029">
    <property type="protein sequence ID" value="EFL43868.1"/>
    <property type="molecule type" value="Genomic_DNA"/>
</dbReference>
<organism evidence="1 2">
    <name type="scientific">Fannyhessea vaginae PB189-T1-4</name>
    <dbReference type="NCBI Taxonomy" id="866774"/>
    <lineage>
        <taxon>Bacteria</taxon>
        <taxon>Bacillati</taxon>
        <taxon>Actinomycetota</taxon>
        <taxon>Coriobacteriia</taxon>
        <taxon>Coriobacteriales</taxon>
        <taxon>Atopobiaceae</taxon>
        <taxon>Fannyhessea</taxon>
    </lineage>
</organism>
<evidence type="ECO:0000313" key="2">
    <source>
        <dbReference type="Proteomes" id="UP000004431"/>
    </source>
</evidence>